<comment type="caution">
    <text evidence="1">The sequence shown here is derived from an EMBL/GenBank/DDBJ whole genome shotgun (WGS) entry which is preliminary data.</text>
</comment>
<evidence type="ECO:0000313" key="1">
    <source>
        <dbReference type="EMBL" id="OAT31985.1"/>
    </source>
</evidence>
<dbReference type="OrthoDB" id="8793870at2"/>
<proteinExistence type="predicted"/>
<sequence length="228" mass="25781">MKPLTDIGEMRLSEAREDGKDYFFKPSFEAMAAVGAPEEIVSMFSTIHGADIQKIIDKVSQLPTSLPQNMLNALFQMPGEKLLTASMHVLRCCYKGHDDLTPLIGEWKGWSNCVVYRPGALPKEDIIVLAQHLMQHGVVGKAKIRKLQRHETNEYSTEFKAIDYIIAARNHFGMNRDDAADLTMTEFTLLLAAKYPDQKGFTKEEYDSVTDDFLAQQARRRAMAAQQH</sequence>
<gene>
    <name evidence="1" type="ORF">M975_1877</name>
</gene>
<dbReference type="PATRIC" id="fig|1354251.4.peg.1937"/>
<evidence type="ECO:0000313" key="2">
    <source>
        <dbReference type="Proteomes" id="UP000078410"/>
    </source>
</evidence>
<keyword evidence="2" id="KW-1185">Reference proteome</keyword>
<dbReference type="Proteomes" id="UP000078410">
    <property type="component" value="Unassembled WGS sequence"/>
</dbReference>
<dbReference type="AlphaFoldDB" id="A0A1B7IQH5"/>
<accession>A0A1B7IQH5</accession>
<dbReference type="InterPro" id="IPR046213">
    <property type="entry name" value="DUF6246"/>
</dbReference>
<reference evidence="1 2" key="1">
    <citation type="submission" date="2016-04" db="EMBL/GenBank/DDBJ databases">
        <title>ATOL: Assembling a taxonomically balanced genome-scale reconstruction of the evolutionary history of the Enterobacteriaceae.</title>
        <authorList>
            <person name="Plunkett G.III."/>
            <person name="Neeno-Eckwall E.C."/>
            <person name="Glasner J.D."/>
            <person name="Perna N.T."/>
        </authorList>
    </citation>
    <scope>NUCLEOTIDE SEQUENCE [LARGE SCALE GENOMIC DNA]</scope>
    <source>
        <strain evidence="1 2">ATCC 51605</strain>
    </source>
</reference>
<name>A0A1B7IQH5_9ENTR</name>
<dbReference type="RefSeq" id="WP_064558954.1">
    <property type="nucleotide sequence ID" value="NZ_LXER01000017.1"/>
</dbReference>
<organism evidence="1 2">
    <name type="scientific">Buttiauxella brennerae ATCC 51605</name>
    <dbReference type="NCBI Taxonomy" id="1354251"/>
    <lineage>
        <taxon>Bacteria</taxon>
        <taxon>Pseudomonadati</taxon>
        <taxon>Pseudomonadota</taxon>
        <taxon>Gammaproteobacteria</taxon>
        <taxon>Enterobacterales</taxon>
        <taxon>Enterobacteriaceae</taxon>
        <taxon>Buttiauxella</taxon>
    </lineage>
</organism>
<dbReference type="Pfam" id="PF19759">
    <property type="entry name" value="DUF6246"/>
    <property type="match status" value="1"/>
</dbReference>
<protein>
    <recommendedName>
        <fullName evidence="3">Phage protein</fullName>
    </recommendedName>
</protein>
<evidence type="ECO:0008006" key="3">
    <source>
        <dbReference type="Google" id="ProtNLM"/>
    </source>
</evidence>
<dbReference type="EMBL" id="LXER01000017">
    <property type="protein sequence ID" value="OAT31985.1"/>
    <property type="molecule type" value="Genomic_DNA"/>
</dbReference>